<reference evidence="4" key="1">
    <citation type="journal article" date="2020" name="Stud. Mycol.">
        <title>101 Dothideomycetes genomes: a test case for predicting lifestyles and emergence of pathogens.</title>
        <authorList>
            <person name="Haridas S."/>
            <person name="Albert R."/>
            <person name="Binder M."/>
            <person name="Bloem J."/>
            <person name="Labutti K."/>
            <person name="Salamov A."/>
            <person name="Andreopoulos B."/>
            <person name="Baker S."/>
            <person name="Barry K."/>
            <person name="Bills G."/>
            <person name="Bluhm B."/>
            <person name="Cannon C."/>
            <person name="Castanera R."/>
            <person name="Culley D."/>
            <person name="Daum C."/>
            <person name="Ezra D."/>
            <person name="Gonzalez J."/>
            <person name="Henrissat B."/>
            <person name="Kuo A."/>
            <person name="Liang C."/>
            <person name="Lipzen A."/>
            <person name="Lutzoni F."/>
            <person name="Magnuson J."/>
            <person name="Mondo S."/>
            <person name="Nolan M."/>
            <person name="Ohm R."/>
            <person name="Pangilinan J."/>
            <person name="Park H.-J."/>
            <person name="Ramirez L."/>
            <person name="Alfaro M."/>
            <person name="Sun H."/>
            <person name="Tritt A."/>
            <person name="Yoshinaga Y."/>
            <person name="Zwiers L.-H."/>
            <person name="Turgeon B."/>
            <person name="Goodwin S."/>
            <person name="Spatafora J."/>
            <person name="Crous P."/>
            <person name="Grigoriev I."/>
        </authorList>
    </citation>
    <scope>NUCLEOTIDE SEQUENCE</scope>
    <source>
        <strain evidence="4">CBS 122681</strain>
    </source>
</reference>
<dbReference type="InterPro" id="IPR056884">
    <property type="entry name" value="NPHP3-like_N"/>
</dbReference>
<dbReference type="InterPro" id="IPR027417">
    <property type="entry name" value="P-loop_NTPase"/>
</dbReference>
<evidence type="ECO:0000259" key="3">
    <source>
        <dbReference type="Pfam" id="PF24883"/>
    </source>
</evidence>
<keyword evidence="5" id="KW-1185">Reference proteome</keyword>
<dbReference type="InterPro" id="IPR031350">
    <property type="entry name" value="Goodbye_dom"/>
</dbReference>
<dbReference type="PANTHER" id="PTHR10039:SF17">
    <property type="entry name" value="FUNGAL STAND N-TERMINAL GOODBYE DOMAIN-CONTAINING PROTEIN-RELATED"/>
    <property type="match status" value="1"/>
</dbReference>
<organism evidence="4 5">
    <name type="scientific">Lophiostoma macrostomum CBS 122681</name>
    <dbReference type="NCBI Taxonomy" id="1314788"/>
    <lineage>
        <taxon>Eukaryota</taxon>
        <taxon>Fungi</taxon>
        <taxon>Dikarya</taxon>
        <taxon>Ascomycota</taxon>
        <taxon>Pezizomycotina</taxon>
        <taxon>Dothideomycetes</taxon>
        <taxon>Pleosporomycetidae</taxon>
        <taxon>Pleosporales</taxon>
        <taxon>Lophiostomataceae</taxon>
        <taxon>Lophiostoma</taxon>
    </lineage>
</organism>
<evidence type="ECO:0000259" key="2">
    <source>
        <dbReference type="Pfam" id="PF17109"/>
    </source>
</evidence>
<feature type="domain" description="Nephrocystin 3-like N-terminal" evidence="3">
    <location>
        <begin position="284"/>
        <end position="425"/>
    </location>
</feature>
<dbReference type="Pfam" id="PF24883">
    <property type="entry name" value="NPHP3_N"/>
    <property type="match status" value="1"/>
</dbReference>
<accession>A0A6A6SZJ0</accession>
<proteinExistence type="predicted"/>
<dbReference type="AlphaFoldDB" id="A0A6A6SZJ0"/>
<evidence type="ECO:0000313" key="5">
    <source>
        <dbReference type="Proteomes" id="UP000799324"/>
    </source>
</evidence>
<gene>
    <name evidence="4" type="ORF">K491DRAFT_680807</name>
</gene>
<protein>
    <submittedName>
        <fullName evidence="4">Uncharacterized protein</fullName>
    </submittedName>
</protein>
<dbReference type="EMBL" id="MU004387">
    <property type="protein sequence ID" value="KAF2653116.1"/>
    <property type="molecule type" value="Genomic_DNA"/>
</dbReference>
<keyword evidence="1" id="KW-0677">Repeat</keyword>
<evidence type="ECO:0000256" key="1">
    <source>
        <dbReference type="ARBA" id="ARBA00022737"/>
    </source>
</evidence>
<evidence type="ECO:0000313" key="4">
    <source>
        <dbReference type="EMBL" id="KAF2653116.1"/>
    </source>
</evidence>
<dbReference type="Proteomes" id="UP000799324">
    <property type="component" value="Unassembled WGS sequence"/>
</dbReference>
<dbReference type="PANTHER" id="PTHR10039">
    <property type="entry name" value="AMELOGENIN"/>
    <property type="match status" value="1"/>
</dbReference>
<dbReference type="Pfam" id="PF17109">
    <property type="entry name" value="Goodbye"/>
    <property type="match status" value="1"/>
</dbReference>
<dbReference type="Gene3D" id="3.40.50.300">
    <property type="entry name" value="P-loop containing nucleotide triphosphate hydrolases"/>
    <property type="match status" value="1"/>
</dbReference>
<name>A0A6A6SZJ0_9PLEO</name>
<feature type="domain" description="Fungal STAND N-terminal Goodbye" evidence="2">
    <location>
        <begin position="16"/>
        <end position="129"/>
    </location>
</feature>
<sequence length="842" mass="94902">MASSALSTTDDLDAAWAKVVAKFQEEAHLKPASQKHLSISDVLAQIAPQDAAPDTQAKAKAVVGKVLVCVQRFGDFIASASSVVFGGSQQCFNALSFVITATQNYGRVFDDLTTLMERVSIFLETLRIYLDGEEESDRVRLDARLRPNVYRVLEHFMTILTLATRLTTRKGKVRVFAKVFFFGEDGGVTAALATLETRVSDVVRIQVAVIGKDLSEAARDIRVMKADMDLMLEYDRGNAEMLERLDSQESRKRSDEAIRAWLNLDRVESERDLHVRLNEERVPGSGSWLFAENEDFGQWCDVTASGSTTILITGERGRGKTFLASAVVEHIRERLLVHQSTKQLALAYFYAQEDSSGHGGLSQINRALRSMAWQLAKSNPDFYDYALGCSEGDLSINTSDQVWDTLFAGYNPKSETIFYFVLDGIEAPAIGRLKPESSRLQTRMFVTANSQAAHGLEDDSDIVHIPLGADYEDAANFEDVQKLISLRLSSMPIFHQDTSSLSNRQEQQRVLESVSANIQNDFPRLDLVFRELELCYNLRQLNDVLNQVNEPIEVKITRQIDILNQTLTQDEILEVNTIISCVASFATGTFKPQIDLVEQYVDVVLRGTRLAPLKGHIETKYHHLFAVDAHGTVSWRYDGMERYLKEYLADDNTIKAIHAKRGIRSVGLDLEELDLLEKIVQTNLSNVLGKHGSELFDKYGFADFFRSKRGQHKETICFDQEKSRVLALWVALKVLCDEPDRAKVALLRRVAQRNLNALFDLAQRDQATDEQVERIEEWLEKLLSDDRTIDTFISDPDWSKVAVRRKGVARDWLVDVNSLSVFPKSMPAGFMKVRFGGHTSMK</sequence>
<dbReference type="OrthoDB" id="2913095at2759"/>